<evidence type="ECO:0000313" key="4">
    <source>
        <dbReference type="Proteomes" id="UP000321367"/>
    </source>
</evidence>
<evidence type="ECO:0000259" key="2">
    <source>
        <dbReference type="Pfam" id="PF18942"/>
    </source>
</evidence>
<dbReference type="OrthoDB" id="1492759at2"/>
<dbReference type="NCBIfam" id="NF038128">
    <property type="entry name" value="choice_anch_J"/>
    <property type="match status" value="1"/>
</dbReference>
<dbReference type="AlphaFoldDB" id="A0A5C6ZU67"/>
<accession>A0A5C6ZU67</accession>
<dbReference type="Proteomes" id="UP000321367">
    <property type="component" value="Unassembled WGS sequence"/>
</dbReference>
<proteinExistence type="predicted"/>
<name>A0A5C6ZU67_9FLAO</name>
<feature type="domain" description="DUF5689" evidence="2">
    <location>
        <begin position="43"/>
        <end position="270"/>
    </location>
</feature>
<keyword evidence="4" id="KW-1185">Reference proteome</keyword>
<dbReference type="Pfam" id="PF18942">
    <property type="entry name" value="DUF5689"/>
    <property type="match status" value="1"/>
</dbReference>
<reference evidence="3 4" key="1">
    <citation type="submission" date="2019-08" db="EMBL/GenBank/DDBJ databases">
        <title>Genome sequence of Gillisia hiemivivida IC154 (type strain).</title>
        <authorList>
            <person name="Bowman J.P."/>
        </authorList>
    </citation>
    <scope>NUCLEOTIDE SEQUENCE [LARGE SCALE GENOMIC DNA]</scope>
    <source>
        <strain evidence="3 4">IC154</strain>
    </source>
</reference>
<dbReference type="RefSeq" id="WP_146932603.1">
    <property type="nucleotide sequence ID" value="NZ_CBCSHZ010000013.1"/>
</dbReference>
<feature type="chain" id="PRO_5022765119" description="DUF5689 domain-containing protein" evidence="1">
    <location>
        <begin position="21"/>
        <end position="464"/>
    </location>
</feature>
<evidence type="ECO:0000313" key="3">
    <source>
        <dbReference type="EMBL" id="TXD93542.1"/>
    </source>
</evidence>
<dbReference type="PROSITE" id="PS51257">
    <property type="entry name" value="PROKAR_LIPOPROTEIN"/>
    <property type="match status" value="1"/>
</dbReference>
<organism evidence="3 4">
    <name type="scientific">Gillisia hiemivivida</name>
    <dbReference type="NCBI Taxonomy" id="291190"/>
    <lineage>
        <taxon>Bacteria</taxon>
        <taxon>Pseudomonadati</taxon>
        <taxon>Bacteroidota</taxon>
        <taxon>Flavobacteriia</taxon>
        <taxon>Flavobacteriales</taxon>
        <taxon>Flavobacteriaceae</taxon>
        <taxon>Gillisia</taxon>
    </lineage>
</organism>
<gene>
    <name evidence="3" type="ORF">ES724_10030</name>
</gene>
<comment type="caution">
    <text evidence="3">The sequence shown here is derived from an EMBL/GenBank/DDBJ whole genome shotgun (WGS) entry which is preliminary data.</text>
</comment>
<dbReference type="EMBL" id="VORY01000010">
    <property type="protein sequence ID" value="TXD93542.1"/>
    <property type="molecule type" value="Genomic_DNA"/>
</dbReference>
<keyword evidence="1" id="KW-0732">Signal</keyword>
<protein>
    <recommendedName>
        <fullName evidence="2">DUF5689 domain-containing protein</fullName>
    </recommendedName>
</protein>
<evidence type="ECO:0000256" key="1">
    <source>
        <dbReference type="SAM" id="SignalP"/>
    </source>
</evidence>
<feature type="signal peptide" evidence="1">
    <location>
        <begin position="1"/>
        <end position="20"/>
    </location>
</feature>
<sequence length="464" mass="52144">MKRFKYLKRTVLFITILALASCVKTDDFEIPQTNEAVDAFNGNLTSISAIKGNYNPTTAQIYNFQNTETFIEGFVISSDEAGNFYKKLVLQDKSSNPTSGIQILLDETSLFESYEFGRKIYIKLEGLSLWFNNGVFQLGIQNRGDVVAIPQSLIDEHLIRSSITSEIEPASLDILDFSEAYTNLYIRLENIQFNKNLIREGQRFTFAAEVTDRFDGERQIESCETGSSSFLSTSTFSDFKSLLLPQFSGTIEGVLTRNFYDDHFVVILNSPENLQFEEDSRCDPNYLKCGENLSVGSKVLFEENFVGISNENMLDGRGWTNINVNGGNERFEDGILNSDRYIRISAFKTNENPLEAWLITPGIYLNNSINEVLSFDIKASYDNGIFLSVLITNSFTGNPLTTEWQLLDATIPIGPTSQFGTNFKNSKIDISCLEGTINMAFKYLGAAPDKTTTYDIDNIRVTGN</sequence>
<dbReference type="InterPro" id="IPR043744">
    <property type="entry name" value="DUF5689"/>
</dbReference>